<dbReference type="AlphaFoldDB" id="A0AAD0P5J2"/>
<evidence type="ECO:0000313" key="2">
    <source>
        <dbReference type="Proteomes" id="UP000249682"/>
    </source>
</evidence>
<proteinExistence type="predicted"/>
<dbReference type="EMBL" id="CP029543">
    <property type="protein sequence ID" value="AWV48710.1"/>
    <property type="molecule type" value="Genomic_DNA"/>
</dbReference>
<sequence>MAEPALTTQLSHIRADELREHTIELLEHPIQFTFVVEAQFAEFALGSRFMFDWYLTDVVWHNSVRG</sequence>
<organism evidence="1 2">
    <name type="scientific">Mycobacterium leprae</name>
    <dbReference type="NCBI Taxonomy" id="1769"/>
    <lineage>
        <taxon>Bacteria</taxon>
        <taxon>Bacillati</taxon>
        <taxon>Actinomycetota</taxon>
        <taxon>Actinomycetes</taxon>
        <taxon>Mycobacteriales</taxon>
        <taxon>Mycobacteriaceae</taxon>
        <taxon>Mycobacterium</taxon>
    </lineage>
</organism>
<reference evidence="1 2" key="1">
    <citation type="submission" date="2018-05" db="EMBL/GenBank/DDBJ databases">
        <title>Evolution of small genomes with special reference to Mycobacterium leprae.</title>
        <authorList>
            <person name="Mohanty P.S."/>
            <person name="Bansal A.K."/>
            <person name="Gupta U.D."/>
            <person name="Naaz F."/>
            <person name="Dwivedi V.D."/>
            <person name="Singh H."/>
            <person name="Gupta G."/>
            <person name="Sharma S."/>
            <person name="Arora M."/>
        </authorList>
    </citation>
    <scope>NUCLEOTIDE SEQUENCE [LARGE SCALE GENOMIC DNA]</scope>
    <source>
        <strain evidence="1 2">MRHRU-235-G</strain>
    </source>
</reference>
<dbReference type="Proteomes" id="UP000249682">
    <property type="component" value="Chromosome"/>
</dbReference>
<protein>
    <submittedName>
        <fullName evidence="1">Uncharacterized protein</fullName>
    </submittedName>
</protein>
<name>A0AAD0P5J2_MYCLR</name>
<evidence type="ECO:0000313" key="1">
    <source>
        <dbReference type="EMBL" id="AWV48710.1"/>
    </source>
</evidence>
<gene>
    <name evidence="1" type="ORF">DIJ64_13535</name>
</gene>
<accession>A0AAD0P5J2</accession>